<dbReference type="PRINTS" id="PR01021">
    <property type="entry name" value="OMPADOMAIN"/>
</dbReference>
<dbReference type="PANTHER" id="PTHR30329:SF20">
    <property type="entry name" value="EXPORTED PROTEIN"/>
    <property type="match status" value="1"/>
</dbReference>
<dbReference type="Proteomes" id="UP001363010">
    <property type="component" value="Unassembled WGS sequence"/>
</dbReference>
<gene>
    <name evidence="6" type="ORF">WKW80_18240</name>
</gene>
<dbReference type="Gene3D" id="3.30.1330.60">
    <property type="entry name" value="OmpA-like domain"/>
    <property type="match status" value="1"/>
</dbReference>
<dbReference type="PROSITE" id="PS51123">
    <property type="entry name" value="OMPA_2"/>
    <property type="match status" value="1"/>
</dbReference>
<dbReference type="PROSITE" id="PS51257">
    <property type="entry name" value="PROKAR_LIPOPROTEIN"/>
    <property type="match status" value="1"/>
</dbReference>
<reference evidence="6 7" key="1">
    <citation type="submission" date="2024-03" db="EMBL/GenBank/DDBJ databases">
        <title>Novel species of the genus Variovorax.</title>
        <authorList>
            <person name="Liu Q."/>
            <person name="Xin Y.-H."/>
        </authorList>
    </citation>
    <scope>NUCLEOTIDE SEQUENCE [LARGE SCALE GENOMIC DNA]</scope>
    <source>
        <strain evidence="6 7">KACC 18501</strain>
    </source>
</reference>
<dbReference type="InterPro" id="IPR006665">
    <property type="entry name" value="OmpA-like"/>
</dbReference>
<dbReference type="Pfam" id="PF00691">
    <property type="entry name" value="OmpA"/>
    <property type="match status" value="1"/>
</dbReference>
<evidence type="ECO:0000313" key="6">
    <source>
        <dbReference type="EMBL" id="MEJ8823941.1"/>
    </source>
</evidence>
<evidence type="ECO:0000256" key="3">
    <source>
        <dbReference type="PROSITE-ProRule" id="PRU00473"/>
    </source>
</evidence>
<feature type="signal peptide" evidence="4">
    <location>
        <begin position="1"/>
        <end position="19"/>
    </location>
</feature>
<keyword evidence="4" id="KW-0732">Signal</keyword>
<evidence type="ECO:0000313" key="7">
    <source>
        <dbReference type="Proteomes" id="UP001363010"/>
    </source>
</evidence>
<evidence type="ECO:0000259" key="5">
    <source>
        <dbReference type="PROSITE" id="PS51123"/>
    </source>
</evidence>
<name>A0ABU8W3Z2_9BURK</name>
<dbReference type="CDD" id="cd07185">
    <property type="entry name" value="OmpA_C-like"/>
    <property type="match status" value="1"/>
</dbReference>
<sequence length="202" mass="21134">MINRRLGHCLITACAVSLAACSSPGTRVVLLPQEDGTPSAVVVQTKGGDKTLAQPYARAQAAGGASGPPVVDQADPANLRKANSTLFDMAPPKAQRYTLYFEVGGSTLAAASQQNLEHLLTAAGARNGGDILVSGHTDTTGSPPQNDVLSLQRASQVRDMLVERGFPAKRIEAVGRGSRELAMPTGPNVDEPLNRRVTVVVR</sequence>
<comment type="caution">
    <text evidence="6">The sequence shown here is derived from an EMBL/GenBank/DDBJ whole genome shotgun (WGS) entry which is preliminary data.</text>
</comment>
<dbReference type="PANTHER" id="PTHR30329">
    <property type="entry name" value="STATOR ELEMENT OF FLAGELLAR MOTOR COMPLEX"/>
    <property type="match status" value="1"/>
</dbReference>
<accession>A0ABU8W3Z2</accession>
<feature type="chain" id="PRO_5046159671" evidence="4">
    <location>
        <begin position="20"/>
        <end position="202"/>
    </location>
</feature>
<dbReference type="InterPro" id="IPR006664">
    <property type="entry name" value="OMP_bac"/>
</dbReference>
<dbReference type="SUPFAM" id="SSF103088">
    <property type="entry name" value="OmpA-like"/>
    <property type="match status" value="1"/>
</dbReference>
<dbReference type="RefSeq" id="WP_340364969.1">
    <property type="nucleotide sequence ID" value="NZ_JBBKZV010000010.1"/>
</dbReference>
<proteinExistence type="predicted"/>
<evidence type="ECO:0000256" key="1">
    <source>
        <dbReference type="ARBA" id="ARBA00004442"/>
    </source>
</evidence>
<organism evidence="6 7">
    <name type="scientific">Variovorax humicola</name>
    <dbReference type="NCBI Taxonomy" id="1769758"/>
    <lineage>
        <taxon>Bacteria</taxon>
        <taxon>Pseudomonadati</taxon>
        <taxon>Pseudomonadota</taxon>
        <taxon>Betaproteobacteria</taxon>
        <taxon>Burkholderiales</taxon>
        <taxon>Comamonadaceae</taxon>
        <taxon>Variovorax</taxon>
    </lineage>
</organism>
<comment type="subcellular location">
    <subcellularLocation>
        <location evidence="1">Cell outer membrane</location>
    </subcellularLocation>
</comment>
<evidence type="ECO:0000256" key="2">
    <source>
        <dbReference type="ARBA" id="ARBA00023136"/>
    </source>
</evidence>
<keyword evidence="2 3" id="KW-0472">Membrane</keyword>
<dbReference type="InterPro" id="IPR036737">
    <property type="entry name" value="OmpA-like_sf"/>
</dbReference>
<feature type="domain" description="OmpA-like" evidence="5">
    <location>
        <begin position="88"/>
        <end position="202"/>
    </location>
</feature>
<dbReference type="InterPro" id="IPR050330">
    <property type="entry name" value="Bact_OuterMem_StrucFunc"/>
</dbReference>
<evidence type="ECO:0000256" key="4">
    <source>
        <dbReference type="SAM" id="SignalP"/>
    </source>
</evidence>
<keyword evidence="7" id="KW-1185">Reference proteome</keyword>
<dbReference type="EMBL" id="JBBKZV010000010">
    <property type="protein sequence ID" value="MEJ8823941.1"/>
    <property type="molecule type" value="Genomic_DNA"/>
</dbReference>
<protein>
    <submittedName>
        <fullName evidence="6">OmpA family protein</fullName>
    </submittedName>
</protein>